<dbReference type="InterPro" id="IPR011009">
    <property type="entry name" value="Kinase-like_dom_sf"/>
</dbReference>
<feature type="transmembrane region" description="Helical" evidence="3">
    <location>
        <begin position="225"/>
        <end position="246"/>
    </location>
</feature>
<gene>
    <name evidence="4" type="ORF">FB45DRAFT_1037849</name>
</gene>
<feature type="transmembrane region" description="Helical" evidence="3">
    <location>
        <begin position="120"/>
        <end position="139"/>
    </location>
</feature>
<evidence type="ECO:0000313" key="4">
    <source>
        <dbReference type="EMBL" id="KAJ7610961.1"/>
    </source>
</evidence>
<proteinExistence type="predicted"/>
<keyword evidence="1" id="KW-0067">ATP-binding</keyword>
<dbReference type="EMBL" id="JARKIF010000034">
    <property type="protein sequence ID" value="KAJ7610961.1"/>
    <property type="molecule type" value="Genomic_DNA"/>
</dbReference>
<name>A0AAD7B694_9AGAR</name>
<dbReference type="PROSITE" id="PS00107">
    <property type="entry name" value="PROTEIN_KINASE_ATP"/>
    <property type="match status" value="1"/>
</dbReference>
<feature type="binding site" evidence="1">
    <location>
        <position position="339"/>
    </location>
    <ligand>
        <name>ATP</name>
        <dbReference type="ChEBI" id="CHEBI:30616"/>
    </ligand>
</feature>
<keyword evidence="3" id="KW-0472">Membrane</keyword>
<dbReference type="SUPFAM" id="SSF56112">
    <property type="entry name" value="Protein kinase-like (PK-like)"/>
    <property type="match status" value="1"/>
</dbReference>
<keyword evidence="3" id="KW-0812">Transmembrane</keyword>
<reference evidence="4" key="1">
    <citation type="submission" date="2023-03" db="EMBL/GenBank/DDBJ databases">
        <title>Massive genome expansion in bonnet fungi (Mycena s.s.) driven by repeated elements and novel gene families across ecological guilds.</title>
        <authorList>
            <consortium name="Lawrence Berkeley National Laboratory"/>
            <person name="Harder C.B."/>
            <person name="Miyauchi S."/>
            <person name="Viragh M."/>
            <person name="Kuo A."/>
            <person name="Thoen E."/>
            <person name="Andreopoulos B."/>
            <person name="Lu D."/>
            <person name="Skrede I."/>
            <person name="Drula E."/>
            <person name="Henrissat B."/>
            <person name="Morin E."/>
            <person name="Kohler A."/>
            <person name="Barry K."/>
            <person name="LaButti K."/>
            <person name="Morin E."/>
            <person name="Salamov A."/>
            <person name="Lipzen A."/>
            <person name="Mereny Z."/>
            <person name="Hegedus B."/>
            <person name="Baldrian P."/>
            <person name="Stursova M."/>
            <person name="Weitz H."/>
            <person name="Taylor A."/>
            <person name="Grigoriev I.V."/>
            <person name="Nagy L.G."/>
            <person name="Martin F."/>
            <person name="Kauserud H."/>
        </authorList>
    </citation>
    <scope>NUCLEOTIDE SEQUENCE</scope>
    <source>
        <strain evidence="4">9284</strain>
    </source>
</reference>
<evidence type="ECO:0000256" key="1">
    <source>
        <dbReference type="PROSITE-ProRule" id="PRU10141"/>
    </source>
</evidence>
<dbReference type="Gene3D" id="3.30.200.20">
    <property type="entry name" value="Phosphorylase Kinase, domain 1"/>
    <property type="match status" value="1"/>
</dbReference>
<accession>A0AAD7B694</accession>
<dbReference type="InterPro" id="IPR017441">
    <property type="entry name" value="Protein_kinase_ATP_BS"/>
</dbReference>
<comment type="caution">
    <text evidence="4">The sequence shown here is derived from an EMBL/GenBank/DDBJ whole genome shotgun (WGS) entry which is preliminary data.</text>
</comment>
<sequence>MHLYVNPFFFSQLFHRVRSRLQELVVFTWPQDLASAVQDVVTNVSPIVAVDVKKSCDALSVWAPPISFEPPPPLPPPPPPDQVFAASDVFPSPTPIDTFPSTVFMPPNADELGTTLESPFSLVIIGLLVLAVVVLLAYWTCKDLKIKVDDSAKDIWIYMESRRAAFVTILESGERVLVSTFRSIVRAVRQSLGRLFLLLSRQIGLLLHRVGKTSSEAGRYIFNKLATVIVPWILYKAAIVILWLLVQAAKAISSPEHPTPLGQLENIAADNPVPPRARPPRPAPPPAQSHTTWKKFSLYNGPIHLVPTEIVVEKSIGSGAFGRVSRGHIQGTGEQVAIKRISQTLLGCVVSEEVRAITFRTCISPLIGRDNPWWCPF</sequence>
<feature type="compositionally biased region" description="Pro residues" evidence="2">
    <location>
        <begin position="272"/>
        <end position="287"/>
    </location>
</feature>
<keyword evidence="1" id="KW-0547">Nucleotide-binding</keyword>
<protein>
    <recommendedName>
        <fullName evidence="6">Protein kinase domain-containing protein</fullName>
    </recommendedName>
</protein>
<keyword evidence="5" id="KW-1185">Reference proteome</keyword>
<evidence type="ECO:0008006" key="6">
    <source>
        <dbReference type="Google" id="ProtNLM"/>
    </source>
</evidence>
<dbReference type="Proteomes" id="UP001221142">
    <property type="component" value="Unassembled WGS sequence"/>
</dbReference>
<dbReference type="GO" id="GO:0005524">
    <property type="term" value="F:ATP binding"/>
    <property type="evidence" value="ECO:0007669"/>
    <property type="project" value="UniProtKB-UniRule"/>
</dbReference>
<dbReference type="AlphaFoldDB" id="A0AAD7B694"/>
<feature type="region of interest" description="Disordered" evidence="2">
    <location>
        <begin position="263"/>
        <end position="290"/>
    </location>
</feature>
<keyword evidence="3" id="KW-1133">Transmembrane helix</keyword>
<evidence type="ECO:0000256" key="2">
    <source>
        <dbReference type="SAM" id="MobiDB-lite"/>
    </source>
</evidence>
<evidence type="ECO:0000256" key="3">
    <source>
        <dbReference type="SAM" id="Phobius"/>
    </source>
</evidence>
<organism evidence="4 5">
    <name type="scientific">Roridomyces roridus</name>
    <dbReference type="NCBI Taxonomy" id="1738132"/>
    <lineage>
        <taxon>Eukaryota</taxon>
        <taxon>Fungi</taxon>
        <taxon>Dikarya</taxon>
        <taxon>Basidiomycota</taxon>
        <taxon>Agaricomycotina</taxon>
        <taxon>Agaricomycetes</taxon>
        <taxon>Agaricomycetidae</taxon>
        <taxon>Agaricales</taxon>
        <taxon>Marasmiineae</taxon>
        <taxon>Mycenaceae</taxon>
        <taxon>Roridomyces</taxon>
    </lineage>
</organism>
<evidence type="ECO:0000313" key="5">
    <source>
        <dbReference type="Proteomes" id="UP001221142"/>
    </source>
</evidence>